<evidence type="ECO:0000256" key="2">
    <source>
        <dbReference type="ARBA" id="ARBA00023015"/>
    </source>
</evidence>
<dbReference type="OrthoDB" id="2017365at2759"/>
<dbReference type="GeneID" id="54324403"/>
<sequence length="453" mass="50065">MDQQKPLPPPLECYRDEKNQRSLNQSGGTLPEQLMSSQQAGGAKFKDTLDASSSAVSGPASISNSGNILKPLKECRKRRQKRTACAGCHRRRVKCSGERPCNACQIRGDVCVARGPASKSQTKLHSQSQVTHQAESKQDQGSTLPSDGSTPKSHAVFLKSHKDHFLDIVEQLPEKDNNITLDPSGTYLRNCLTRECDVECSASNHFYEDVPSEREWGNLVNRRPSGSQANISEALDLPYPADGTEVFPPVEDANWGPTLEQDMLAASTLVSITTAPNPVETIPVSDWMPDLPREFPSQVNTPAPFLLASDHAAGLTPITFEGSDYQNQDGNLPGQRELTPRAHELSLCRPFSSWRHSDEAGWLGAPEELFSMTEPQPFMDYNWIWSQTEPNPPTYAPGENSHLRELVPGVSPTSMYLSRSPWSQSIMHNGENSLSPFEQLDRSVEEHQHDGNP</sequence>
<evidence type="ECO:0000313" key="9">
    <source>
        <dbReference type="Proteomes" id="UP000324241"/>
    </source>
</evidence>
<feature type="compositionally biased region" description="Low complexity" evidence="6">
    <location>
        <begin position="51"/>
        <end position="65"/>
    </location>
</feature>
<proteinExistence type="predicted"/>
<evidence type="ECO:0000256" key="5">
    <source>
        <dbReference type="ARBA" id="ARBA00023242"/>
    </source>
</evidence>
<feature type="region of interest" description="Disordered" evidence="6">
    <location>
        <begin position="1"/>
        <end position="67"/>
    </location>
</feature>
<feature type="compositionally biased region" description="Polar residues" evidence="6">
    <location>
        <begin position="21"/>
        <end position="40"/>
    </location>
</feature>
<feature type="compositionally biased region" description="Basic and acidic residues" evidence="6">
    <location>
        <begin position="439"/>
        <end position="453"/>
    </location>
</feature>
<evidence type="ECO:0000256" key="4">
    <source>
        <dbReference type="ARBA" id="ARBA00023163"/>
    </source>
</evidence>
<feature type="compositionally biased region" description="Pro residues" evidence="6">
    <location>
        <begin position="1"/>
        <end position="11"/>
    </location>
</feature>
<dbReference type="Proteomes" id="UP000324241">
    <property type="component" value="Unassembled WGS sequence"/>
</dbReference>
<dbReference type="GO" id="GO:0008270">
    <property type="term" value="F:zinc ion binding"/>
    <property type="evidence" value="ECO:0007669"/>
    <property type="project" value="InterPro"/>
</dbReference>
<dbReference type="EMBL" id="QUQM01000002">
    <property type="protein sequence ID" value="KAA8652796.1"/>
    <property type="molecule type" value="Genomic_DNA"/>
</dbReference>
<keyword evidence="4" id="KW-0804">Transcription</keyword>
<dbReference type="GO" id="GO:0005634">
    <property type="term" value="C:nucleus"/>
    <property type="evidence" value="ECO:0007669"/>
    <property type="project" value="UniProtKB-SubCell"/>
</dbReference>
<dbReference type="SUPFAM" id="SSF57701">
    <property type="entry name" value="Zn2/Cys6 DNA-binding domain"/>
    <property type="match status" value="1"/>
</dbReference>
<dbReference type="RefSeq" id="XP_033432157.1">
    <property type="nucleotide sequence ID" value="XM_033566400.1"/>
</dbReference>
<evidence type="ECO:0000256" key="1">
    <source>
        <dbReference type="ARBA" id="ARBA00004123"/>
    </source>
</evidence>
<comment type="subcellular location">
    <subcellularLocation>
        <location evidence="1">Nucleus</location>
    </subcellularLocation>
</comment>
<evidence type="ECO:0000313" key="8">
    <source>
        <dbReference type="EMBL" id="KAA8652796.1"/>
    </source>
</evidence>
<protein>
    <recommendedName>
        <fullName evidence="7">Zn(2)-C6 fungal-type domain-containing protein</fullName>
    </recommendedName>
</protein>
<dbReference type="Pfam" id="PF00172">
    <property type="entry name" value="Zn_clus"/>
    <property type="match status" value="1"/>
</dbReference>
<feature type="region of interest" description="Disordered" evidence="6">
    <location>
        <begin position="121"/>
        <end position="154"/>
    </location>
</feature>
<accession>A0A5M9N3A1</accession>
<reference evidence="8 9" key="1">
    <citation type="submission" date="2019-08" db="EMBL/GenBank/DDBJ databases">
        <title>The genome sequence of a newly discovered highly antifungal drug resistant Aspergillus species, Aspergillus tanneri NIH 1004.</title>
        <authorList>
            <person name="Mounaud S."/>
            <person name="Singh I."/>
            <person name="Joardar V."/>
            <person name="Pakala S."/>
            <person name="Pakala S."/>
            <person name="Venepally P."/>
            <person name="Chung J.K."/>
            <person name="Losada L."/>
            <person name="Nierman W.C."/>
        </authorList>
    </citation>
    <scope>NUCLEOTIDE SEQUENCE [LARGE SCALE GENOMIC DNA]</scope>
    <source>
        <strain evidence="8 9">NIH1004</strain>
    </source>
</reference>
<dbReference type="PANTHER" id="PTHR47540:SF6">
    <property type="entry name" value="ZN(II)2CYS6 TRANSCRIPTION FACTOR (EUROFUNG)"/>
    <property type="match status" value="1"/>
</dbReference>
<organism evidence="8 9">
    <name type="scientific">Aspergillus tanneri</name>
    <dbReference type="NCBI Taxonomy" id="1220188"/>
    <lineage>
        <taxon>Eukaryota</taxon>
        <taxon>Fungi</taxon>
        <taxon>Dikarya</taxon>
        <taxon>Ascomycota</taxon>
        <taxon>Pezizomycotina</taxon>
        <taxon>Eurotiomycetes</taxon>
        <taxon>Eurotiomycetidae</taxon>
        <taxon>Eurotiales</taxon>
        <taxon>Aspergillaceae</taxon>
        <taxon>Aspergillus</taxon>
        <taxon>Aspergillus subgen. Circumdati</taxon>
    </lineage>
</organism>
<dbReference type="InterPro" id="IPR036864">
    <property type="entry name" value="Zn2-C6_fun-type_DNA-bd_sf"/>
</dbReference>
<feature type="compositionally biased region" description="Polar residues" evidence="6">
    <location>
        <begin position="121"/>
        <end position="152"/>
    </location>
</feature>
<feature type="compositionally biased region" description="Polar residues" evidence="6">
    <location>
        <begin position="427"/>
        <end position="436"/>
    </location>
</feature>
<keyword evidence="3" id="KW-0238">DNA-binding</keyword>
<feature type="region of interest" description="Disordered" evidence="6">
    <location>
        <begin position="427"/>
        <end position="453"/>
    </location>
</feature>
<keyword evidence="5" id="KW-0539">Nucleus</keyword>
<dbReference type="PANTHER" id="PTHR47540">
    <property type="entry name" value="THIAMINE REPRESSIBLE GENES REGULATORY PROTEIN THI5"/>
    <property type="match status" value="1"/>
</dbReference>
<dbReference type="VEuPathDB" id="FungiDB:EYZ11_011223"/>
<gene>
    <name evidence="8" type="ORF">ATNIH1004_001701</name>
</gene>
<evidence type="ECO:0000259" key="7">
    <source>
        <dbReference type="PROSITE" id="PS50048"/>
    </source>
</evidence>
<comment type="caution">
    <text evidence="8">The sequence shown here is derived from an EMBL/GenBank/DDBJ whole genome shotgun (WGS) entry which is preliminary data.</text>
</comment>
<dbReference type="GO" id="GO:0000981">
    <property type="term" value="F:DNA-binding transcription factor activity, RNA polymerase II-specific"/>
    <property type="evidence" value="ECO:0007669"/>
    <property type="project" value="InterPro"/>
</dbReference>
<feature type="domain" description="Zn(2)-C6 fungal-type" evidence="7">
    <location>
        <begin position="84"/>
        <end position="113"/>
    </location>
</feature>
<dbReference type="SMART" id="SM00066">
    <property type="entry name" value="GAL4"/>
    <property type="match status" value="1"/>
</dbReference>
<dbReference type="InterPro" id="IPR001138">
    <property type="entry name" value="Zn2Cys6_DnaBD"/>
</dbReference>
<dbReference type="CDD" id="cd00067">
    <property type="entry name" value="GAL4"/>
    <property type="match status" value="1"/>
</dbReference>
<dbReference type="GO" id="GO:0045944">
    <property type="term" value="P:positive regulation of transcription by RNA polymerase II"/>
    <property type="evidence" value="ECO:0007669"/>
    <property type="project" value="TreeGrafter"/>
</dbReference>
<name>A0A5M9N3A1_9EURO</name>
<dbReference type="GO" id="GO:0043565">
    <property type="term" value="F:sequence-specific DNA binding"/>
    <property type="evidence" value="ECO:0007669"/>
    <property type="project" value="TreeGrafter"/>
</dbReference>
<keyword evidence="2" id="KW-0805">Transcription regulation</keyword>
<dbReference type="PROSITE" id="PS00463">
    <property type="entry name" value="ZN2_CY6_FUNGAL_1"/>
    <property type="match status" value="1"/>
</dbReference>
<dbReference type="PROSITE" id="PS50048">
    <property type="entry name" value="ZN2_CY6_FUNGAL_2"/>
    <property type="match status" value="1"/>
</dbReference>
<evidence type="ECO:0000256" key="3">
    <source>
        <dbReference type="ARBA" id="ARBA00023125"/>
    </source>
</evidence>
<dbReference type="InterPro" id="IPR051711">
    <property type="entry name" value="Stress_Response_Reg"/>
</dbReference>
<dbReference type="Gene3D" id="4.10.240.10">
    <property type="entry name" value="Zn(2)-C6 fungal-type DNA-binding domain"/>
    <property type="match status" value="1"/>
</dbReference>
<dbReference type="AlphaFoldDB" id="A0A5M9N3A1"/>
<evidence type="ECO:0000256" key="6">
    <source>
        <dbReference type="SAM" id="MobiDB-lite"/>
    </source>
</evidence>